<dbReference type="EMBL" id="FOAJ01000004">
    <property type="protein sequence ID" value="SEL05155.1"/>
    <property type="molecule type" value="Genomic_DNA"/>
</dbReference>
<sequence>MTTAINLDAHARRFIYALDQLQDIASDMLRHARALGATDAYAEISESDGLSVSVRRGEVETIEQNRDKQLDVTVFIGQQRGTASTSDFSSASLKDAVAAACNIARFTSVDDAAGLADVELLETAPRDLDLYHPWPLSADDAVEIARRAEEAAFAAGAEIRNSDGANVSAQQRQFVLATSHGFVGGYPDSRNAIACTPIAGSGLDMQGGHWYSAQRSADDLASPESVGRRAAERALARLGARGLDTRNAPVLFEAALAGNLLGAFVQAASGGLLYRHASFLVDSLGKPVFAPHVQIVEDPHIPRAPGSAPFDREGVRTRARHVVQDGIVEGYFLSSYTARKLGMRSTGNAGGAHNLALRSSITRGDDDFDAMLKRMGTGLLLTELMGHGVNFVTGDYSCGAAGFWVENGAIQYPVEGITVASTLQDMFRQIVAIGADTIVRGSHETGSVLIEQMTIAGR</sequence>
<dbReference type="AlphaFoldDB" id="A0A1H7M339"/>
<keyword evidence="6" id="KW-1185">Reference proteome</keyword>
<evidence type="ECO:0000256" key="1">
    <source>
        <dbReference type="ARBA" id="ARBA00005836"/>
    </source>
</evidence>
<name>A0A1H7M339_9BURK</name>
<dbReference type="InterPro" id="IPR045569">
    <property type="entry name" value="Metalloprtase-TldD/E_C"/>
</dbReference>
<feature type="domain" description="Metalloprotease TldD/E C-terminal" evidence="3">
    <location>
        <begin position="246"/>
        <end position="457"/>
    </location>
</feature>
<dbReference type="Gene3D" id="3.30.2290.10">
    <property type="entry name" value="PmbA/TldD superfamily"/>
    <property type="match status" value="1"/>
</dbReference>
<dbReference type="GO" id="GO:0006508">
    <property type="term" value="P:proteolysis"/>
    <property type="evidence" value="ECO:0007669"/>
    <property type="project" value="InterPro"/>
</dbReference>
<dbReference type="Pfam" id="PF19289">
    <property type="entry name" value="PmbA_TldD_3rd"/>
    <property type="match status" value="1"/>
</dbReference>
<evidence type="ECO:0000313" key="6">
    <source>
        <dbReference type="Proteomes" id="UP000199120"/>
    </source>
</evidence>
<evidence type="ECO:0000313" key="5">
    <source>
        <dbReference type="EMBL" id="SEL05155.1"/>
    </source>
</evidence>
<dbReference type="Pfam" id="PF01523">
    <property type="entry name" value="PmbA_TldD_1st"/>
    <property type="match status" value="1"/>
</dbReference>
<dbReference type="GO" id="GO:0008237">
    <property type="term" value="F:metallopeptidase activity"/>
    <property type="evidence" value="ECO:0007669"/>
    <property type="project" value="InterPro"/>
</dbReference>
<proteinExistence type="inferred from homology"/>
<reference evidence="6" key="1">
    <citation type="submission" date="2016-10" db="EMBL/GenBank/DDBJ databases">
        <authorList>
            <person name="Varghese N."/>
            <person name="Submissions S."/>
        </authorList>
    </citation>
    <scope>NUCLEOTIDE SEQUENCE [LARGE SCALE GENOMIC DNA]</scope>
    <source>
        <strain evidence="6">LMG 26416</strain>
    </source>
</reference>
<evidence type="ECO:0008006" key="7">
    <source>
        <dbReference type="Google" id="ProtNLM"/>
    </source>
</evidence>
<dbReference type="Proteomes" id="UP000199120">
    <property type="component" value="Unassembled WGS sequence"/>
</dbReference>
<dbReference type="InterPro" id="IPR047657">
    <property type="entry name" value="PmbA"/>
</dbReference>
<evidence type="ECO:0000259" key="2">
    <source>
        <dbReference type="Pfam" id="PF01523"/>
    </source>
</evidence>
<dbReference type="NCBIfam" id="NF008268">
    <property type="entry name" value="PRK11040.1"/>
    <property type="match status" value="1"/>
</dbReference>
<dbReference type="PANTHER" id="PTHR43421">
    <property type="entry name" value="METALLOPROTEASE PMBA"/>
    <property type="match status" value="1"/>
</dbReference>
<dbReference type="InterPro" id="IPR045570">
    <property type="entry name" value="Metalloprtase-TldD/E_cen_dom"/>
</dbReference>
<dbReference type="GO" id="GO:0005829">
    <property type="term" value="C:cytosol"/>
    <property type="evidence" value="ECO:0007669"/>
    <property type="project" value="TreeGrafter"/>
</dbReference>
<feature type="domain" description="Metalloprotease TldD/E central" evidence="4">
    <location>
        <begin position="131"/>
        <end position="238"/>
    </location>
</feature>
<dbReference type="InterPro" id="IPR002510">
    <property type="entry name" value="Metalloprtase-TldD/E_N"/>
</dbReference>
<dbReference type="OrthoDB" id="9803618at2"/>
<dbReference type="PANTHER" id="PTHR43421:SF1">
    <property type="entry name" value="METALLOPROTEASE PMBA"/>
    <property type="match status" value="1"/>
</dbReference>
<evidence type="ECO:0000259" key="4">
    <source>
        <dbReference type="Pfam" id="PF19290"/>
    </source>
</evidence>
<dbReference type="InterPro" id="IPR036059">
    <property type="entry name" value="TldD/PmbA_sf"/>
</dbReference>
<dbReference type="Pfam" id="PF19290">
    <property type="entry name" value="PmbA_TldD_2nd"/>
    <property type="match status" value="1"/>
</dbReference>
<organism evidence="5 6">
    <name type="scientific">Paraburkholderia caballeronis</name>
    <dbReference type="NCBI Taxonomy" id="416943"/>
    <lineage>
        <taxon>Bacteria</taxon>
        <taxon>Pseudomonadati</taxon>
        <taxon>Pseudomonadota</taxon>
        <taxon>Betaproteobacteria</taxon>
        <taxon>Burkholderiales</taxon>
        <taxon>Burkholderiaceae</taxon>
        <taxon>Paraburkholderia</taxon>
    </lineage>
</organism>
<gene>
    <name evidence="5" type="ORF">SAMN05192542_104584</name>
</gene>
<dbReference type="RefSeq" id="WP_090547470.1">
    <property type="nucleotide sequence ID" value="NZ_FNSR01000002.1"/>
</dbReference>
<dbReference type="STRING" id="416943.SAMN05445871_3592"/>
<accession>A0A1H7M339</accession>
<dbReference type="SUPFAM" id="SSF111283">
    <property type="entry name" value="Putative modulator of DNA gyrase, PmbA/TldD"/>
    <property type="match status" value="1"/>
</dbReference>
<dbReference type="InterPro" id="IPR035068">
    <property type="entry name" value="TldD/PmbA_N"/>
</dbReference>
<feature type="domain" description="Metalloprotease TldD/E N-terminal" evidence="2">
    <location>
        <begin position="44"/>
        <end position="104"/>
    </location>
</feature>
<protein>
    <recommendedName>
        <fullName evidence="7">PmbA protein</fullName>
    </recommendedName>
</protein>
<evidence type="ECO:0000259" key="3">
    <source>
        <dbReference type="Pfam" id="PF19289"/>
    </source>
</evidence>
<comment type="similarity">
    <text evidence="1">Belongs to the peptidase U62 family.</text>
</comment>